<evidence type="ECO:0000256" key="1">
    <source>
        <dbReference type="SAM" id="MobiDB-lite"/>
    </source>
</evidence>
<dbReference type="EMBL" id="LT985188">
    <property type="protein sequence ID" value="SPD87547.1"/>
    <property type="molecule type" value="Genomic_DNA"/>
</dbReference>
<dbReference type="KEGG" id="mgg:MPLG2_2517"/>
<feature type="compositionally biased region" description="Basic and acidic residues" evidence="1">
    <location>
        <begin position="84"/>
        <end position="94"/>
    </location>
</feature>
<keyword evidence="3" id="KW-1185">Reference proteome</keyword>
<protein>
    <submittedName>
        <fullName evidence="2">Putative Uncharacterized 50.6 kDa protein in the 5'region of gyrA and gyrB</fullName>
    </submittedName>
</protein>
<proteinExistence type="predicted"/>
<evidence type="ECO:0000313" key="3">
    <source>
        <dbReference type="Proteomes" id="UP000238164"/>
    </source>
</evidence>
<feature type="region of interest" description="Disordered" evidence="1">
    <location>
        <begin position="1"/>
        <end position="329"/>
    </location>
</feature>
<feature type="compositionally biased region" description="Basic residues" evidence="1">
    <location>
        <begin position="95"/>
        <end position="129"/>
    </location>
</feature>
<name>A0A2N9JJB5_9ACTN</name>
<feature type="compositionally biased region" description="Basic residues" evidence="1">
    <location>
        <begin position="313"/>
        <end position="326"/>
    </location>
</feature>
<accession>A0A2N9JJB5</accession>
<feature type="compositionally biased region" description="Basic residues" evidence="1">
    <location>
        <begin position="166"/>
        <end position="184"/>
    </location>
</feature>
<feature type="compositionally biased region" description="Basic residues" evidence="1">
    <location>
        <begin position="60"/>
        <end position="71"/>
    </location>
</feature>
<feature type="compositionally biased region" description="Basic and acidic residues" evidence="1">
    <location>
        <begin position="149"/>
        <end position="164"/>
    </location>
</feature>
<sequence>MGRPARVAGRDGGAHRAGLRADQPTVRGAGEERRRHPGADRVGRRRAAHRAAERPAHRAGPGRRGGRRHAVDRRAERAAVGQGRLRDRADAGRLRRDRRRLRGRGGRPARGRPARPWRTLGRGRVRVARQARGQRGGLRHHRRGRRSREHAALDSQRRRLDPRRPVAARRRCRARQPVHRRHHPYPAGGRTVHPGPAQGVRRGARGPRGRHGGGQAGGQVLRRARRGDPGDRRAPARVGAAAGVCRADAGPRARGPPPALDGARNVPPLGHRRARLRAGAARELPRRRAAARHGDHRRTGPVLQVDRPAGARRTARHRGAHRRRRADHRDRLREPLGAAAAHRRGRRKLDGRATRTPLNIGLPWAAVLVRRHSDDGSQQLGLRARTAPWPRHQKDAPRTHLVALRRRPPVPLGGARRGGGGGPAR</sequence>
<feature type="compositionally biased region" description="Basic residues" evidence="1">
    <location>
        <begin position="137"/>
        <end position="148"/>
    </location>
</feature>
<organism evidence="2 3">
    <name type="scientific">Micropruina glycogenica</name>
    <dbReference type="NCBI Taxonomy" id="75385"/>
    <lineage>
        <taxon>Bacteria</taxon>
        <taxon>Bacillati</taxon>
        <taxon>Actinomycetota</taxon>
        <taxon>Actinomycetes</taxon>
        <taxon>Propionibacteriales</taxon>
        <taxon>Nocardioidaceae</taxon>
        <taxon>Micropruina</taxon>
    </lineage>
</organism>
<dbReference type="AlphaFoldDB" id="A0A2N9JJB5"/>
<evidence type="ECO:0000313" key="2">
    <source>
        <dbReference type="EMBL" id="SPD87547.1"/>
    </source>
</evidence>
<feature type="compositionally biased region" description="Basic residues" evidence="1">
    <location>
        <begin position="285"/>
        <end position="296"/>
    </location>
</feature>
<feature type="compositionally biased region" description="Basic and acidic residues" evidence="1">
    <location>
        <begin position="29"/>
        <end position="42"/>
    </location>
</feature>
<feature type="region of interest" description="Disordered" evidence="1">
    <location>
        <begin position="374"/>
        <end position="425"/>
    </location>
</feature>
<gene>
    <name evidence="2" type="ORF">MPLG2_2517</name>
</gene>
<feature type="compositionally biased region" description="Gly residues" evidence="1">
    <location>
        <begin position="415"/>
        <end position="425"/>
    </location>
</feature>
<dbReference type="Proteomes" id="UP000238164">
    <property type="component" value="Chromosome 1"/>
</dbReference>
<feature type="compositionally biased region" description="Basic residues" evidence="1">
    <location>
        <begin position="202"/>
        <end position="211"/>
    </location>
</feature>
<feature type="compositionally biased region" description="Low complexity" evidence="1">
    <location>
        <begin position="260"/>
        <end position="269"/>
    </location>
</feature>
<reference evidence="2 3" key="1">
    <citation type="submission" date="2018-02" db="EMBL/GenBank/DDBJ databases">
        <authorList>
            <person name="Cohen D.B."/>
            <person name="Kent A.D."/>
        </authorList>
    </citation>
    <scope>NUCLEOTIDE SEQUENCE [LARGE SCALE GENOMIC DNA]</scope>
    <source>
        <strain evidence="2">1</strain>
    </source>
</reference>
<feature type="compositionally biased region" description="Low complexity" evidence="1">
    <location>
        <begin position="236"/>
        <end position="253"/>
    </location>
</feature>